<keyword evidence="1" id="KW-0472">Membrane</keyword>
<evidence type="ECO:0000313" key="4">
    <source>
        <dbReference type="Proteomes" id="UP000190961"/>
    </source>
</evidence>
<dbReference type="Proteomes" id="UP000190961">
    <property type="component" value="Unassembled WGS sequence"/>
</dbReference>
<protein>
    <recommendedName>
        <fullName evidence="5">CcmD family protein</fullName>
    </recommendedName>
</protein>
<name>A0A1T5IHD4_9BACT</name>
<dbReference type="Pfam" id="PF20077">
    <property type="entry name" value="CcmD_alt"/>
    <property type="match status" value="1"/>
</dbReference>
<feature type="chain" id="PRO_5012730385" description="CcmD family protein" evidence="2">
    <location>
        <begin position="23"/>
        <end position="75"/>
    </location>
</feature>
<evidence type="ECO:0008006" key="5">
    <source>
        <dbReference type="Google" id="ProtNLM"/>
    </source>
</evidence>
<feature type="transmembrane region" description="Helical" evidence="1">
    <location>
        <begin position="38"/>
        <end position="58"/>
    </location>
</feature>
<feature type="signal peptide" evidence="2">
    <location>
        <begin position="1"/>
        <end position="22"/>
    </location>
</feature>
<dbReference type="STRING" id="688867.SAMN05660236_0028"/>
<keyword evidence="1" id="KW-1133">Transmembrane helix</keyword>
<proteinExistence type="predicted"/>
<dbReference type="EMBL" id="FUZU01000001">
    <property type="protein sequence ID" value="SKC38545.1"/>
    <property type="molecule type" value="Genomic_DNA"/>
</dbReference>
<keyword evidence="4" id="KW-1185">Reference proteome</keyword>
<evidence type="ECO:0000256" key="1">
    <source>
        <dbReference type="SAM" id="Phobius"/>
    </source>
</evidence>
<reference evidence="3 4" key="1">
    <citation type="submission" date="2017-02" db="EMBL/GenBank/DDBJ databases">
        <authorList>
            <person name="Peterson S.W."/>
        </authorList>
    </citation>
    <scope>NUCLEOTIDE SEQUENCE [LARGE SCALE GENOMIC DNA]</scope>
    <source>
        <strain evidence="3 4">DSM 25262</strain>
    </source>
</reference>
<evidence type="ECO:0000313" key="3">
    <source>
        <dbReference type="EMBL" id="SKC38545.1"/>
    </source>
</evidence>
<accession>A0A1T5IHD4</accession>
<dbReference type="RefSeq" id="WP_245840445.1">
    <property type="nucleotide sequence ID" value="NZ_FUZU01000001.1"/>
</dbReference>
<organism evidence="3 4">
    <name type="scientific">Ohtaekwangia koreensis</name>
    <dbReference type="NCBI Taxonomy" id="688867"/>
    <lineage>
        <taxon>Bacteria</taxon>
        <taxon>Pseudomonadati</taxon>
        <taxon>Bacteroidota</taxon>
        <taxon>Cytophagia</taxon>
        <taxon>Cytophagales</taxon>
        <taxon>Fulvivirgaceae</taxon>
        <taxon>Ohtaekwangia</taxon>
    </lineage>
</organism>
<keyword evidence="2" id="KW-0732">Signal</keyword>
<keyword evidence="1" id="KW-0812">Transmembrane</keyword>
<dbReference type="AlphaFoldDB" id="A0A1T5IHD4"/>
<evidence type="ECO:0000256" key="2">
    <source>
        <dbReference type="SAM" id="SignalP"/>
    </source>
</evidence>
<sequence>MEKILKSFFCVLMVALSLNVQAQSEVQMADTMRSEGKIYVVVSIILIILTGLIAYLFLMDRKVKKLEDQLSDRKH</sequence>
<gene>
    <name evidence="3" type="ORF">SAMN05660236_0028</name>
</gene>